<dbReference type="OrthoDB" id="5407957at2759"/>
<feature type="region of interest" description="Disordered" evidence="1">
    <location>
        <begin position="210"/>
        <end position="245"/>
    </location>
</feature>
<accession>A0A167M2S9</accession>
<name>A0A167M2S9_9HYPO</name>
<feature type="domain" description="HAM1-like N-terminal" evidence="2">
    <location>
        <begin position="480"/>
        <end position="671"/>
    </location>
</feature>
<protein>
    <recommendedName>
        <fullName evidence="2">HAM1-like N-terminal domain-containing protein</fullName>
    </recommendedName>
</protein>
<dbReference type="PANTHER" id="PTHR31138:SF4">
    <property type="entry name" value="DUF5923 DOMAIN-CONTAINING PROTEIN"/>
    <property type="match status" value="1"/>
</dbReference>
<organism evidence="3 4">
    <name type="scientific">Niveomyces insectorum RCEF 264</name>
    <dbReference type="NCBI Taxonomy" id="1081102"/>
    <lineage>
        <taxon>Eukaryota</taxon>
        <taxon>Fungi</taxon>
        <taxon>Dikarya</taxon>
        <taxon>Ascomycota</taxon>
        <taxon>Pezizomycotina</taxon>
        <taxon>Sordariomycetes</taxon>
        <taxon>Hypocreomycetidae</taxon>
        <taxon>Hypocreales</taxon>
        <taxon>Cordycipitaceae</taxon>
        <taxon>Niveomyces</taxon>
    </lineage>
</organism>
<evidence type="ECO:0000259" key="2">
    <source>
        <dbReference type="Pfam" id="PF19343"/>
    </source>
</evidence>
<dbReference type="STRING" id="1081102.A0A167M2S9"/>
<dbReference type="EMBL" id="AZHD01000027">
    <property type="protein sequence ID" value="OAA53841.1"/>
    <property type="molecule type" value="Genomic_DNA"/>
</dbReference>
<keyword evidence="4" id="KW-1185">Reference proteome</keyword>
<evidence type="ECO:0000313" key="4">
    <source>
        <dbReference type="Proteomes" id="UP000076874"/>
    </source>
</evidence>
<reference evidence="3 4" key="1">
    <citation type="journal article" date="2016" name="Genome Biol. Evol.">
        <title>Divergent and convergent evolution of fungal pathogenicity.</title>
        <authorList>
            <person name="Shang Y."/>
            <person name="Xiao G."/>
            <person name="Zheng P."/>
            <person name="Cen K."/>
            <person name="Zhan S."/>
            <person name="Wang C."/>
        </authorList>
    </citation>
    <scope>NUCLEOTIDE SEQUENCE [LARGE SCALE GENOMIC DNA]</scope>
    <source>
        <strain evidence="3 4">RCEF 264</strain>
    </source>
</reference>
<dbReference type="Pfam" id="PF19343">
    <property type="entry name" value="HAM1_N"/>
    <property type="match status" value="2"/>
</dbReference>
<evidence type="ECO:0000256" key="1">
    <source>
        <dbReference type="SAM" id="MobiDB-lite"/>
    </source>
</evidence>
<feature type="compositionally biased region" description="Low complexity" evidence="1">
    <location>
        <begin position="444"/>
        <end position="469"/>
    </location>
</feature>
<feature type="region of interest" description="Disordered" evidence="1">
    <location>
        <begin position="443"/>
        <end position="476"/>
    </location>
</feature>
<proteinExistence type="predicted"/>
<dbReference type="PANTHER" id="PTHR31138">
    <property type="entry name" value="CHROMOSOME 19, WHOLE GENOME SHOTGUN SEQUENCE"/>
    <property type="match status" value="1"/>
</dbReference>
<gene>
    <name evidence="3" type="ORF">SPI_09286</name>
</gene>
<sequence length="790" mass="85294">MPSLCGLCGSSRGRGDDYHDDNDEDLEAAERRPLLAEYGDETERQRRLHEKLHSYQMLRALAQGSMPSTAQIVANVRTLLAADVLTTLHPAHQELSPAGQALVRWTRRWLEQFLVLVQHKNGADQLQDFVWCLARAEVTVDVDDLARRAGRAKATSQAHTTAAFQSLQTVGSLLLTNADFRLFLSDLTDVGRDVFRDSALALSDASREAATNVEQAGGESAHQKQKQKQSASNTAPGGSPEADEALPQARNNMADVAHEATSAATKVAAETAQSVSGKLVDNDDGARDRLLDRLQRAVGKLRQRPDYDESVSVLAALLQRYAAAYVRAAEHAVEEAVEAVREEEEADVAANDEADAALRNFWSFLTGFGDATAWADLQARFQRLLDRSRGDANHRAFDAFLRQAGDTLQALLTDPAFFDHARERVEALQRQARELDLQATVTGRAPLSSSASRPASSPSSPSAALAAAAEQGKAPTTSIREDIDALFAQVRTTAQSVARDEDVAHLVATSGRIADLLWPHGGRDPHAHAEELLTDAVHVFVPLLVQAVQYVPIPRIEIASPAADLLLENLVLEPGRTVHHSSFLPYQLHVQVRNDVDVRKARFGGAAAQLATSATVTLKGLSVAADEVGYVLRLHAAGGGGLLGGSSRSSLCTDSGIASIHLDERGTDVQLDVAVVRGAADTVLALRRVRVRVHRFAYTLRRSKLAWLAYDAGAGTDQTTRVWVGGVQASGRYEGGAGPGVFEGVYAPGSLLRVWNEEAVRAAERIDDYERAGWRNDIFDVPTGNGHTNG</sequence>
<evidence type="ECO:0000313" key="3">
    <source>
        <dbReference type="EMBL" id="OAA53841.1"/>
    </source>
</evidence>
<dbReference type="InterPro" id="IPR045967">
    <property type="entry name" value="HAM1-like_N"/>
</dbReference>
<dbReference type="AlphaFoldDB" id="A0A167M2S9"/>
<feature type="domain" description="HAM1-like N-terminal" evidence="2">
    <location>
        <begin position="40"/>
        <end position="271"/>
    </location>
</feature>
<dbReference type="Proteomes" id="UP000076874">
    <property type="component" value="Unassembled WGS sequence"/>
</dbReference>
<comment type="caution">
    <text evidence="3">The sequence shown here is derived from an EMBL/GenBank/DDBJ whole genome shotgun (WGS) entry which is preliminary data.</text>
</comment>